<evidence type="ECO:0000256" key="10">
    <source>
        <dbReference type="RuleBase" id="RU000488"/>
    </source>
</evidence>
<evidence type="ECO:0000256" key="3">
    <source>
        <dbReference type="ARBA" id="ARBA00022448"/>
    </source>
</evidence>
<dbReference type="Gene3D" id="1.50.40.10">
    <property type="entry name" value="Mitochondrial carrier domain"/>
    <property type="match status" value="1"/>
</dbReference>
<feature type="compositionally biased region" description="Low complexity" evidence="11">
    <location>
        <begin position="29"/>
        <end position="42"/>
    </location>
</feature>
<evidence type="ECO:0000256" key="6">
    <source>
        <dbReference type="ARBA" id="ARBA00022989"/>
    </source>
</evidence>
<feature type="repeat" description="Solcar" evidence="9">
    <location>
        <begin position="116"/>
        <end position="204"/>
    </location>
</feature>
<keyword evidence="13" id="KW-1185">Reference proteome</keyword>
<gene>
    <name evidence="12" type="ORF">M427DRAFT_132870</name>
</gene>
<comment type="similarity">
    <text evidence="2 10">Belongs to the mitochondrial carrier (TC 2.A.29) family.</text>
</comment>
<feature type="repeat" description="Solcar" evidence="9">
    <location>
        <begin position="1"/>
        <end position="104"/>
    </location>
</feature>
<evidence type="ECO:0000256" key="11">
    <source>
        <dbReference type="SAM" id="MobiDB-lite"/>
    </source>
</evidence>
<evidence type="ECO:0000256" key="9">
    <source>
        <dbReference type="PROSITE-ProRule" id="PRU00282"/>
    </source>
</evidence>
<feature type="region of interest" description="Disordered" evidence="11">
    <location>
        <begin position="29"/>
        <end position="50"/>
    </location>
</feature>
<keyword evidence="5" id="KW-0677">Repeat</keyword>
<evidence type="ECO:0000256" key="1">
    <source>
        <dbReference type="ARBA" id="ARBA00004225"/>
    </source>
</evidence>
<feature type="repeat" description="Solcar" evidence="9">
    <location>
        <begin position="229"/>
        <end position="340"/>
    </location>
</feature>
<sequence length="348" mass="37672">MLAGSLAGAASAVVTNPLEVVKIRMQNQAETSSSSTAGTDAAGKLAKGRKGWDEGPYRGTFRSLIRIHRSEGLRGLYKGLPQTLLGYLPNWAIYFTVYDAAKSGWERTLDGAKTRSPTLVHVLSAVTAGIVATSATNPCWVLRTRFMTMSHPNSPYTYRSTWDAITTIYRTEGLSAFYKGWAPSLMGVSHVAVQFPLYEWARVGGWGSRLLAFFTGRPSADVSDRPGVPTSADVLVASALSKVVASGVTYPHEIVRTRLHTHVAASHPPLPVPSHHLLPRIPLPSEPSPPPPEPTVASVVRSIYRTAGLGGFYRGFGTNLVKTVPAAVVTMGTYEGVRWWSEGVKRDW</sequence>
<dbReference type="PRINTS" id="PR00926">
    <property type="entry name" value="MITOCARRIER"/>
</dbReference>
<dbReference type="InterPro" id="IPR044712">
    <property type="entry name" value="SLC25A32-like"/>
</dbReference>
<dbReference type="AlphaFoldDB" id="A0A139AMZ3"/>
<evidence type="ECO:0000313" key="12">
    <source>
        <dbReference type="EMBL" id="KXS18088.1"/>
    </source>
</evidence>
<dbReference type="InterPro" id="IPR002067">
    <property type="entry name" value="MCP"/>
</dbReference>
<evidence type="ECO:0000256" key="7">
    <source>
        <dbReference type="ARBA" id="ARBA00023128"/>
    </source>
</evidence>
<keyword evidence="8 9" id="KW-0472">Membrane</keyword>
<dbReference type="GO" id="GO:0015215">
    <property type="term" value="F:nucleotide transmembrane transporter activity"/>
    <property type="evidence" value="ECO:0007669"/>
    <property type="project" value="UniProtKB-ARBA"/>
</dbReference>
<dbReference type="OrthoDB" id="10266426at2759"/>
<keyword evidence="7" id="KW-0496">Mitochondrion</keyword>
<name>A0A139AMZ3_GONPJ</name>
<comment type="subcellular location">
    <subcellularLocation>
        <location evidence="1">Mitochondrion membrane</location>
        <topology evidence="1">Multi-pass membrane protein</topology>
    </subcellularLocation>
</comment>
<dbReference type="OMA" id="AFYNGMG"/>
<dbReference type="PANTHER" id="PTHR45683">
    <property type="entry name" value="MITOCHONDRIAL NICOTINAMIDE ADENINE DINUCLEOTIDE TRANSPORTER 1-RELATED-RELATED"/>
    <property type="match status" value="1"/>
</dbReference>
<evidence type="ECO:0000256" key="2">
    <source>
        <dbReference type="ARBA" id="ARBA00006375"/>
    </source>
</evidence>
<dbReference type="Pfam" id="PF00153">
    <property type="entry name" value="Mito_carr"/>
    <property type="match status" value="3"/>
</dbReference>
<dbReference type="InterPro" id="IPR018108">
    <property type="entry name" value="MCP_transmembrane"/>
</dbReference>
<keyword evidence="6" id="KW-1133">Transmembrane helix</keyword>
<evidence type="ECO:0000256" key="5">
    <source>
        <dbReference type="ARBA" id="ARBA00022737"/>
    </source>
</evidence>
<dbReference type="SUPFAM" id="SSF103506">
    <property type="entry name" value="Mitochondrial carrier"/>
    <property type="match status" value="1"/>
</dbReference>
<keyword evidence="3 10" id="KW-0813">Transport</keyword>
<dbReference type="InterPro" id="IPR023395">
    <property type="entry name" value="MCP_dom_sf"/>
</dbReference>
<reference evidence="12 13" key="1">
    <citation type="journal article" date="2015" name="Genome Biol. Evol.">
        <title>Phylogenomic analyses indicate that early fungi evolved digesting cell walls of algal ancestors of land plants.</title>
        <authorList>
            <person name="Chang Y."/>
            <person name="Wang S."/>
            <person name="Sekimoto S."/>
            <person name="Aerts A.L."/>
            <person name="Choi C."/>
            <person name="Clum A."/>
            <person name="LaButti K.M."/>
            <person name="Lindquist E.A."/>
            <person name="Yee Ngan C."/>
            <person name="Ohm R.A."/>
            <person name="Salamov A.A."/>
            <person name="Grigoriev I.V."/>
            <person name="Spatafora J.W."/>
            <person name="Berbee M.L."/>
        </authorList>
    </citation>
    <scope>NUCLEOTIDE SEQUENCE [LARGE SCALE GENOMIC DNA]</scope>
    <source>
        <strain evidence="12 13">JEL478</strain>
    </source>
</reference>
<keyword evidence="4 9" id="KW-0812">Transmembrane</keyword>
<dbReference type="Proteomes" id="UP000070544">
    <property type="component" value="Unassembled WGS sequence"/>
</dbReference>
<dbReference type="EMBL" id="KQ965743">
    <property type="protein sequence ID" value="KXS18088.1"/>
    <property type="molecule type" value="Genomic_DNA"/>
</dbReference>
<protein>
    <submittedName>
        <fullName evidence="12">Mitochondrial carrier</fullName>
    </submittedName>
</protein>
<accession>A0A139AMZ3</accession>
<dbReference type="GO" id="GO:0031966">
    <property type="term" value="C:mitochondrial membrane"/>
    <property type="evidence" value="ECO:0007669"/>
    <property type="project" value="UniProtKB-SubCell"/>
</dbReference>
<evidence type="ECO:0000256" key="4">
    <source>
        <dbReference type="ARBA" id="ARBA00022692"/>
    </source>
</evidence>
<evidence type="ECO:0000313" key="13">
    <source>
        <dbReference type="Proteomes" id="UP000070544"/>
    </source>
</evidence>
<evidence type="ECO:0000256" key="8">
    <source>
        <dbReference type="ARBA" id="ARBA00023136"/>
    </source>
</evidence>
<organism evidence="12 13">
    <name type="scientific">Gonapodya prolifera (strain JEL478)</name>
    <name type="common">Monoblepharis prolifera</name>
    <dbReference type="NCBI Taxonomy" id="1344416"/>
    <lineage>
        <taxon>Eukaryota</taxon>
        <taxon>Fungi</taxon>
        <taxon>Fungi incertae sedis</taxon>
        <taxon>Chytridiomycota</taxon>
        <taxon>Chytridiomycota incertae sedis</taxon>
        <taxon>Monoblepharidomycetes</taxon>
        <taxon>Monoblepharidales</taxon>
        <taxon>Gonapodyaceae</taxon>
        <taxon>Gonapodya</taxon>
    </lineage>
</organism>
<proteinExistence type="inferred from homology"/>
<dbReference type="PROSITE" id="PS50920">
    <property type="entry name" value="SOLCAR"/>
    <property type="match status" value="3"/>
</dbReference>